<evidence type="ECO:0000313" key="3">
    <source>
        <dbReference type="Proteomes" id="UP000284333"/>
    </source>
</evidence>
<organism evidence="2 3">
    <name type="scientific">Rhodococcus spongiicola</name>
    <dbReference type="NCBI Taxonomy" id="2487352"/>
    <lineage>
        <taxon>Bacteria</taxon>
        <taxon>Bacillati</taxon>
        <taxon>Actinomycetota</taxon>
        <taxon>Actinomycetes</taxon>
        <taxon>Mycobacteriales</taxon>
        <taxon>Nocardiaceae</taxon>
        <taxon>Rhodococcus</taxon>
    </lineage>
</organism>
<feature type="domain" description="Helicase-associated" evidence="1">
    <location>
        <begin position="95"/>
        <end position="158"/>
    </location>
</feature>
<dbReference type="InterPro" id="IPR005114">
    <property type="entry name" value="Helicase_assoc"/>
</dbReference>
<evidence type="ECO:0000259" key="1">
    <source>
        <dbReference type="Pfam" id="PF03457"/>
    </source>
</evidence>
<sequence>MAVTRRECCTPRRQGRRFGSGLVLDVDGPCVTHIYDTWPRYPTRNGPRTPRGNNAGVSEYGHRPVWTRELTLCREDEMHERQPIHGVAARSRAALWANAIAHLEEFIAERGHARVPSGYVCSDGMRLGGWVMERRADRRRGTPALTADRIQQLDALGFEWASSRRRPTGGDPQRWADGIAHLEEFIAEHGHTRVPDGWVCEDGFSLGGWAHTRRSERRRNAPTLTAERVAQLDALGFDWSPRQPAAWAAGVDHLTDYVAEHGHARVPAGWTSPDGFNLGKWVENRRTDRRIGRASMTVERVTELDALGFYWGIAEQQEIGPRTEPRRPALHRSRWDNAIAHLEEYIAEHGHARVPQKWVSPDGFKLGIWVNGRRTNRRAGTPTLTPERIAQLDALGFEWEAPLGPRIVR</sequence>
<dbReference type="Gene3D" id="6.10.140.530">
    <property type="match status" value="4"/>
</dbReference>
<evidence type="ECO:0000313" key="2">
    <source>
        <dbReference type="EMBL" id="RVW04447.1"/>
    </source>
</evidence>
<dbReference type="Pfam" id="PF03457">
    <property type="entry name" value="HA"/>
    <property type="match status" value="4"/>
</dbReference>
<gene>
    <name evidence="2" type="ORF">EF834_05020</name>
</gene>
<dbReference type="OrthoDB" id="9776021at2"/>
<keyword evidence="3" id="KW-1185">Reference proteome</keyword>
<reference evidence="2 3" key="1">
    <citation type="submission" date="2018-11" db="EMBL/GenBank/DDBJ databases">
        <title>Rhodococcus spongicola sp. nov. and Rhodococcus xishaensis sp. nov. from marine sponges.</title>
        <authorList>
            <person name="Li L."/>
            <person name="Lin H.W."/>
        </authorList>
    </citation>
    <scope>NUCLEOTIDE SEQUENCE [LARGE SCALE GENOMIC DNA]</scope>
    <source>
        <strain evidence="2 3">LHW50502</strain>
    </source>
</reference>
<name>A0A3S3AH25_9NOCA</name>
<feature type="domain" description="Helicase-associated" evidence="1">
    <location>
        <begin position="332"/>
        <end position="397"/>
    </location>
</feature>
<feature type="domain" description="Helicase-associated" evidence="1">
    <location>
        <begin position="173"/>
        <end position="237"/>
    </location>
</feature>
<protein>
    <recommendedName>
        <fullName evidence="1">Helicase-associated domain-containing protein</fullName>
    </recommendedName>
</protein>
<dbReference type="Proteomes" id="UP000284333">
    <property type="component" value="Unassembled WGS sequence"/>
</dbReference>
<dbReference type="PANTHER" id="PTHR33418">
    <property type="entry name" value="HELICASE-ASSOCIATED"/>
    <property type="match status" value="1"/>
</dbReference>
<accession>A0A3S3AH25</accession>
<proteinExistence type="predicted"/>
<dbReference type="AlphaFoldDB" id="A0A3S3AH25"/>
<feature type="domain" description="Helicase-associated" evidence="1">
    <location>
        <begin position="244"/>
        <end position="309"/>
    </location>
</feature>
<comment type="caution">
    <text evidence="2">The sequence shown here is derived from an EMBL/GenBank/DDBJ whole genome shotgun (WGS) entry which is preliminary data.</text>
</comment>
<dbReference type="PANTHER" id="PTHR33418:SF1">
    <property type="entry name" value="HELICASE-ASSOCIATED DOMAIN-CONTAINING PROTEIN"/>
    <property type="match status" value="1"/>
</dbReference>
<dbReference type="EMBL" id="RKLN01000002">
    <property type="protein sequence ID" value="RVW04447.1"/>
    <property type="molecule type" value="Genomic_DNA"/>
</dbReference>